<keyword evidence="3" id="KW-1185">Reference proteome</keyword>
<feature type="compositionally biased region" description="Gly residues" evidence="1">
    <location>
        <begin position="1484"/>
        <end position="1499"/>
    </location>
</feature>
<feature type="compositionally biased region" description="Gly residues" evidence="1">
    <location>
        <begin position="1280"/>
        <end position="1290"/>
    </location>
</feature>
<feature type="region of interest" description="Disordered" evidence="1">
    <location>
        <begin position="1818"/>
        <end position="1870"/>
    </location>
</feature>
<feature type="region of interest" description="Disordered" evidence="1">
    <location>
        <begin position="197"/>
        <end position="230"/>
    </location>
</feature>
<feature type="region of interest" description="Disordered" evidence="1">
    <location>
        <begin position="1479"/>
        <end position="1508"/>
    </location>
</feature>
<feature type="region of interest" description="Disordered" evidence="1">
    <location>
        <begin position="1963"/>
        <end position="1984"/>
    </location>
</feature>
<dbReference type="Proteomes" id="UP000019277">
    <property type="component" value="Unassembled WGS sequence"/>
</dbReference>
<proteinExistence type="predicted"/>
<feature type="compositionally biased region" description="Low complexity" evidence="1">
    <location>
        <begin position="686"/>
        <end position="698"/>
    </location>
</feature>
<feature type="compositionally biased region" description="Basic and acidic residues" evidence="1">
    <location>
        <begin position="281"/>
        <end position="293"/>
    </location>
</feature>
<comment type="caution">
    <text evidence="2">The sequence shown here is derived from an EMBL/GenBank/DDBJ whole genome shotgun (WGS) entry which is preliminary data.</text>
</comment>
<feature type="region of interest" description="Disordered" evidence="1">
    <location>
        <begin position="2109"/>
        <end position="2140"/>
    </location>
</feature>
<dbReference type="EMBL" id="AYXG01000132">
    <property type="protein sequence ID" value="EWC61040.1"/>
    <property type="molecule type" value="Genomic_DNA"/>
</dbReference>
<accession>W7IJK1</accession>
<dbReference type="STRING" id="909613.UO65_3666"/>
<feature type="region of interest" description="Disordered" evidence="1">
    <location>
        <begin position="1244"/>
        <end position="1294"/>
    </location>
</feature>
<feature type="region of interest" description="Disordered" evidence="1">
    <location>
        <begin position="630"/>
        <end position="703"/>
    </location>
</feature>
<feature type="compositionally biased region" description="Low complexity" evidence="1">
    <location>
        <begin position="1378"/>
        <end position="1388"/>
    </location>
</feature>
<feature type="region of interest" description="Disordered" evidence="1">
    <location>
        <begin position="279"/>
        <end position="300"/>
    </location>
</feature>
<feature type="compositionally biased region" description="Low complexity" evidence="1">
    <location>
        <begin position="1262"/>
        <end position="1279"/>
    </location>
</feature>
<feature type="compositionally biased region" description="Gly residues" evidence="1">
    <location>
        <begin position="1183"/>
        <end position="1199"/>
    </location>
</feature>
<feature type="region of interest" description="Disordered" evidence="1">
    <location>
        <begin position="1037"/>
        <end position="1070"/>
    </location>
</feature>
<feature type="compositionally biased region" description="Gly residues" evidence="1">
    <location>
        <begin position="1595"/>
        <end position="1620"/>
    </location>
</feature>
<dbReference type="PATRIC" id="fig|909613.9.peg.3667"/>
<feature type="region of interest" description="Disordered" evidence="1">
    <location>
        <begin position="1"/>
        <end position="42"/>
    </location>
</feature>
<feature type="region of interest" description="Disordered" evidence="1">
    <location>
        <begin position="1174"/>
        <end position="1222"/>
    </location>
</feature>
<feature type="compositionally biased region" description="Low complexity" evidence="1">
    <location>
        <begin position="655"/>
        <end position="664"/>
    </location>
</feature>
<feature type="region of interest" description="Disordered" evidence="1">
    <location>
        <begin position="1431"/>
        <end position="1461"/>
    </location>
</feature>
<organism evidence="2 3">
    <name type="scientific">Actinokineospora spheciospongiae</name>
    <dbReference type="NCBI Taxonomy" id="909613"/>
    <lineage>
        <taxon>Bacteria</taxon>
        <taxon>Bacillati</taxon>
        <taxon>Actinomycetota</taxon>
        <taxon>Actinomycetes</taxon>
        <taxon>Pseudonocardiales</taxon>
        <taxon>Pseudonocardiaceae</taxon>
        <taxon>Actinokineospora</taxon>
    </lineage>
</organism>
<name>W7IJK1_9PSEU</name>
<feature type="region of interest" description="Disordered" evidence="1">
    <location>
        <begin position="875"/>
        <end position="934"/>
    </location>
</feature>
<evidence type="ECO:0000313" key="2">
    <source>
        <dbReference type="EMBL" id="EWC61040.1"/>
    </source>
</evidence>
<feature type="compositionally biased region" description="Low complexity" evidence="1">
    <location>
        <begin position="1845"/>
        <end position="1861"/>
    </location>
</feature>
<feature type="compositionally biased region" description="Low complexity" evidence="1">
    <location>
        <begin position="884"/>
        <end position="901"/>
    </location>
</feature>
<feature type="region of interest" description="Disordered" evidence="1">
    <location>
        <begin position="1906"/>
        <end position="1925"/>
    </location>
</feature>
<protein>
    <submittedName>
        <fullName evidence="2">Uncharacterized protein</fullName>
    </submittedName>
</protein>
<feature type="compositionally biased region" description="Basic residues" evidence="1">
    <location>
        <begin position="1963"/>
        <end position="1979"/>
    </location>
</feature>
<dbReference type="eggNOG" id="ENOG5031SXX">
    <property type="taxonomic scope" value="Bacteria"/>
</dbReference>
<feature type="region of interest" description="Disordered" evidence="1">
    <location>
        <begin position="1591"/>
        <end position="1662"/>
    </location>
</feature>
<feature type="compositionally biased region" description="Polar residues" evidence="1">
    <location>
        <begin position="2114"/>
        <end position="2129"/>
    </location>
</feature>
<evidence type="ECO:0000256" key="1">
    <source>
        <dbReference type="SAM" id="MobiDB-lite"/>
    </source>
</evidence>
<reference evidence="2 3" key="1">
    <citation type="journal article" date="2014" name="Genome Announc.">
        <title>Draft Genome Sequence of the Antitrypanosomally Active Sponge-Associated Bacterium Actinokineospora sp. Strain EG49.</title>
        <authorList>
            <person name="Harjes J."/>
            <person name="Ryu T."/>
            <person name="Abdelmohsen U.R."/>
            <person name="Moitinho-Silva L."/>
            <person name="Horn H."/>
            <person name="Ravasi T."/>
            <person name="Hentschel U."/>
        </authorList>
    </citation>
    <scope>NUCLEOTIDE SEQUENCE [LARGE SCALE GENOMIC DNA]</scope>
    <source>
        <strain evidence="2 3">EG49</strain>
    </source>
</reference>
<evidence type="ECO:0000313" key="3">
    <source>
        <dbReference type="Proteomes" id="UP000019277"/>
    </source>
</evidence>
<gene>
    <name evidence="2" type="ORF">UO65_3666</name>
</gene>
<sequence length="2355" mass="244981">MGVGEQQPHGVVADRDQPGAGDGGTGAVHGHTAPAKRQPDIAVTGGGQVGETKGVQGGVEQGRVHAEALGVGRLGQFHLCQHLAAAAPRAPQALEHRAVGETTGQRLDVEAVHVEDLGVGGRPLGGGGRPGGLGGGERAHGVAHPRAVPDPGVDLHPPFGVDDHAQRDSAVLGQGERGLQGQLRHPGGVDLGTRAQGQVEERGARQQHRTQHGVVGQPRVGAQRQPPGEDNPVRHLDHGAHEGVVGGDLTQTGGVTAAVERFQPEVVVLERVGGQVHVHTRATEERRPVDRGPQRVGLAQSRHQVHRFRLVLALQRNPAGQCRQRRIRTDLDQHHAFDLLHSIVEPHSPPHLLHPVLRRGHLSTDNRHLGFVVGHRLRDFTEGRQHRVHVRGVKRVAGVEPLRPWKPRRQSQNSVFVTGNNNRLRAVHRSDRHTLGQLDLRLRNRNRHHRTTTRQPLHQRGPGRHQLAGILQRPDARHIRGSEFTDGVADKRVWPHTPRLHQPHHRDLEREDRGLRETGVLNGKVRDGQVLGDLVPRLGEHRVRLVQLTTHAQPLRTLTGEHQRRAAGARDTARRGAQGLDQFVPGGAHDHRAVLEAAPAQGQGAADLDRVQARVGGDGGAQAFGLRGQGVGGAGGEHPRHHRERVGGRGGLVGRGLQDDVGVGAADAERRHPGPPGSPGLRPRPRLGQQLHRAPGPVDVGGGGVDAEGLGQHAVSHGHDHLDHARDPGGGLGVADVGLHRPQVQRFLAVLPVGGQQRLRLDRIAERGPGAVRLHHVDVLCGQTGVGECVLDDPLLRRTVRRGQPVRRAVLVHRRAAHHGQHPVPVAAGVGEPFQQQHAHALGHGGAVGGLGERLDPAVGGQASLAAEVDERVRGGHHGHPARQRQVAVAVAQRPGGQVQGDQRRRAGGVHGDRRPLQSQGVGDPAGDDAGRRAGAQVALQVVGHGGQAGDVTAVHGAREHPGPAAAHGRRVDARPLEDLPRRLQQQALLRVHRQRLARGDAEERRVEQRRARQETALAGVGGAQVVGVVVEQGVGGPAPVGRERHQRVGAPGQQSPQVLGGGDPTGVAAAHRHHGHRLVGRAGAHHRAGRGRGAAELVAQVRGQGGRGRVVEDQGGGQAQAQGRAELVAQLDGGQRVEAEVLEGQLGGHGVGGGVAEHPGDVLAHQLQQGVEPFGRRQPGEPGQGGGAVGGGGRGPAGGPDQAAQQRGHRVGGGGAHGGQVELDRDQQRPVGSEGSVEQGQALLGGQPARPGAGHPGHVGVGEVPAHGAALGPIAPGQGHPGQPGGAAAGGQVVEEGVGGGVVALARAAEHPGGGGEQDERGQVEVAGQLVEQQGRVDLGAQHPGDPLGVEGFEGAVVEHARAVHDHRQRVRGGHPGQQRGQRRPVGGVAGGHGHLRAQGAQLGGQFGGTLGVGAATAGQQQVADAVHGDQVAGHQRTERAGATGDQGGAVRVQGGRGGAVDDAGARQPAGQHLPVAQHQLGFPGGQGGGDQPGGGSGAPHVEQDEPAGVLGLGSAHQAVRGGVGRVVGGAGEQDQRQLGGLLPDQPRLEPVQHGGGQGGRVEAGGHLVHLGLCGGVGHRHRGPVHLEQRVADHGGGGPGGELVGGGGQQHQGVHGGDGTTRAVGHPQGDPTVDRGQPHAQRRGTGGEQPHPGPGERQAHHPGFVVAEPAEPHAVQGGVEQRRVQAEPGGLLAVRLGQGDLGAHVGTVAPRGPQALERRAVTESDPGQLGVEVLRGQFFGAGRGPGGEVEVGCGGGGGDRAGGVPGPRAVFVGAGVDGDRSGTGAVGGAHGDLHGHGVVGEQERRFEGQVLDRLAAHPGTGVRGQLDEGRAGEQDTAPDGVVGQPRVRAQGQPARQQQAVRVREGDRGTQQGVVGAELPVAGRVADDSGGVEPVPLPLERVGGQVHQRTRGHHGRPVDGGAVGPRLPQAADNPVQTTLIAAQAANDTSLNAGVLDHLGNRHGQHRVRRHLHHDSRARQRSTQSSLELHRLPHVAVPVLGIHPGGVEQLAGHRGEERDLRGDRANRRHVRQKLLPQLIHLRRVPSGVHTGNPPSPNALGLELRDHHIQRGRIARDSTGTRAVHRSDGEHIGPLLDPLAHLIRRGENRRHATLARQGQPQLRPQSHNASRVSKRQAPGDVCGSDLTLRVAHHRSRLHTERLPHTGQRHHHREQHRLHNVDALQRLTSAQDVRHRPIGELPKSFLALRHRRGEHRRGIQQLPAHGNPLRPLTGEHEDHPVPRLGGGDLHSVVAGEQDGALGEGGAAGQGPGHVRRVGRGGGAGLGQCGGLGAHGVGGAGGQQHRNRPGGGGSGFLGGFVLGHLLQHHVRVGAAEAERRHPGPAGLVGVGVPRALLGE</sequence>
<feature type="region of interest" description="Disordered" evidence="1">
    <location>
        <begin position="1537"/>
        <end position="1560"/>
    </location>
</feature>
<feature type="region of interest" description="Disordered" evidence="1">
    <location>
        <begin position="1367"/>
        <end position="1402"/>
    </location>
</feature>